<keyword evidence="1" id="KW-0812">Transmembrane</keyword>
<dbReference type="EMBL" id="VSRR010007197">
    <property type="protein sequence ID" value="MPC46410.1"/>
    <property type="molecule type" value="Genomic_DNA"/>
</dbReference>
<accession>A0A5B7FFM6</accession>
<keyword evidence="3" id="KW-1185">Reference proteome</keyword>
<dbReference type="AlphaFoldDB" id="A0A5B7FFM6"/>
<feature type="transmembrane region" description="Helical" evidence="1">
    <location>
        <begin position="32"/>
        <end position="53"/>
    </location>
</feature>
<protein>
    <submittedName>
        <fullName evidence="2">Uncharacterized protein</fullName>
    </submittedName>
</protein>
<reference evidence="2 3" key="1">
    <citation type="submission" date="2019-05" db="EMBL/GenBank/DDBJ databases">
        <title>Another draft genome of Portunus trituberculatus and its Hox gene families provides insights of decapod evolution.</title>
        <authorList>
            <person name="Jeong J.-H."/>
            <person name="Song I."/>
            <person name="Kim S."/>
            <person name="Choi T."/>
            <person name="Kim D."/>
            <person name="Ryu S."/>
            <person name="Kim W."/>
        </authorList>
    </citation>
    <scope>NUCLEOTIDE SEQUENCE [LARGE SCALE GENOMIC DNA]</scope>
    <source>
        <tissue evidence="2">Muscle</tissue>
    </source>
</reference>
<dbReference type="Proteomes" id="UP000324222">
    <property type="component" value="Unassembled WGS sequence"/>
</dbReference>
<name>A0A5B7FFM6_PORTR</name>
<evidence type="ECO:0000256" key="1">
    <source>
        <dbReference type="SAM" id="Phobius"/>
    </source>
</evidence>
<organism evidence="2 3">
    <name type="scientific">Portunus trituberculatus</name>
    <name type="common">Swimming crab</name>
    <name type="synonym">Neptunus trituberculatus</name>
    <dbReference type="NCBI Taxonomy" id="210409"/>
    <lineage>
        <taxon>Eukaryota</taxon>
        <taxon>Metazoa</taxon>
        <taxon>Ecdysozoa</taxon>
        <taxon>Arthropoda</taxon>
        <taxon>Crustacea</taxon>
        <taxon>Multicrustacea</taxon>
        <taxon>Malacostraca</taxon>
        <taxon>Eumalacostraca</taxon>
        <taxon>Eucarida</taxon>
        <taxon>Decapoda</taxon>
        <taxon>Pleocyemata</taxon>
        <taxon>Brachyura</taxon>
        <taxon>Eubrachyura</taxon>
        <taxon>Portunoidea</taxon>
        <taxon>Portunidae</taxon>
        <taxon>Portuninae</taxon>
        <taxon>Portunus</taxon>
    </lineage>
</organism>
<keyword evidence="1" id="KW-1133">Transmembrane helix</keyword>
<proteinExistence type="predicted"/>
<gene>
    <name evidence="2" type="ORF">E2C01_040130</name>
</gene>
<evidence type="ECO:0000313" key="3">
    <source>
        <dbReference type="Proteomes" id="UP000324222"/>
    </source>
</evidence>
<sequence>MHLPHTHTLHLKLKQKCPQVGLLSWWRLKMSLHLHQLFCSLTFVTFTVLDLIFNL</sequence>
<keyword evidence="1" id="KW-0472">Membrane</keyword>
<evidence type="ECO:0000313" key="2">
    <source>
        <dbReference type="EMBL" id="MPC46410.1"/>
    </source>
</evidence>
<comment type="caution">
    <text evidence="2">The sequence shown here is derived from an EMBL/GenBank/DDBJ whole genome shotgun (WGS) entry which is preliminary data.</text>
</comment>